<protein>
    <recommendedName>
        <fullName evidence="4 13">Adenine DNA glycosylase</fullName>
        <ecNumber evidence="3 13">3.2.2.31</ecNumber>
    </recommendedName>
</protein>
<dbReference type="PROSITE" id="PS01155">
    <property type="entry name" value="ENDONUCLEASE_III_2"/>
    <property type="match status" value="1"/>
</dbReference>
<dbReference type="Proteomes" id="UP001163115">
    <property type="component" value="Chromosome"/>
</dbReference>
<dbReference type="NCBIfam" id="TIGR01084">
    <property type="entry name" value="mutY"/>
    <property type="match status" value="1"/>
</dbReference>
<dbReference type="EMBL" id="CP113524">
    <property type="protein sequence ID" value="WAJ25994.1"/>
    <property type="molecule type" value="Genomic_DNA"/>
</dbReference>
<evidence type="ECO:0000313" key="16">
    <source>
        <dbReference type="Proteomes" id="UP001163115"/>
    </source>
</evidence>
<evidence type="ECO:0000256" key="5">
    <source>
        <dbReference type="ARBA" id="ARBA00022485"/>
    </source>
</evidence>
<organism evidence="15 16">
    <name type="scientific">Lacrimispora xylanolytica</name>
    <dbReference type="NCBI Taxonomy" id="29375"/>
    <lineage>
        <taxon>Bacteria</taxon>
        <taxon>Bacillati</taxon>
        <taxon>Bacillota</taxon>
        <taxon>Clostridia</taxon>
        <taxon>Lachnospirales</taxon>
        <taxon>Lachnospiraceae</taxon>
        <taxon>Lacrimispora</taxon>
    </lineage>
</organism>
<dbReference type="InterPro" id="IPR004036">
    <property type="entry name" value="Endonuclease-III-like_CS2"/>
</dbReference>
<evidence type="ECO:0000256" key="7">
    <source>
        <dbReference type="ARBA" id="ARBA00022763"/>
    </source>
</evidence>
<sequence length="366" mass="41344">MEMKHSLYDKLQTLKPRGEALDDQNRLKAMERPLLSWYEEHRRILPWREDPKPYRVWISEIMLQQTRVEAVKPYFARFMEALPCIGDLSEVSEDELLKLWEGLGYYSRAKNLKKAAKLLVEQYGGELPASYEELKKLPGIGSYTAGAIASIAFGIPVPAVDGNVLRVISRVIGSKEDILKQSVKSGIEEKLKAVMPKEAASSYNQGLIEIGAVVCIPNGAPLCDRCPLSSLCVAREKDLTGVIPVKTPKKPRKSEDKTVMLLWLKGRVAIRKREGTGLLASLYEFPNAEGHLDEAQLLSYLQVKEGNIKELPPSRHIFSHVEWNMTAYRIELEEMPGGDYLWVTPEEIKKTYSLPGAFKAYTKLVR</sequence>
<evidence type="ECO:0000256" key="1">
    <source>
        <dbReference type="ARBA" id="ARBA00000843"/>
    </source>
</evidence>
<dbReference type="SUPFAM" id="SSF48150">
    <property type="entry name" value="DNA-glycosylase"/>
    <property type="match status" value="1"/>
</dbReference>
<keyword evidence="6" id="KW-0479">Metal-binding</keyword>
<name>A0ABY7AJF9_9FIRM</name>
<gene>
    <name evidence="15" type="primary">mutY</name>
    <name evidence="15" type="ORF">OW255_08575</name>
</gene>
<evidence type="ECO:0000256" key="4">
    <source>
        <dbReference type="ARBA" id="ARBA00022023"/>
    </source>
</evidence>
<dbReference type="PANTHER" id="PTHR42944:SF1">
    <property type="entry name" value="ADENINE DNA GLYCOSYLASE"/>
    <property type="match status" value="1"/>
</dbReference>
<keyword evidence="16" id="KW-1185">Reference proteome</keyword>
<evidence type="ECO:0000313" key="15">
    <source>
        <dbReference type="EMBL" id="WAJ25994.1"/>
    </source>
</evidence>
<keyword evidence="10" id="KW-0411">Iron-sulfur</keyword>
<proteinExistence type="inferred from homology"/>
<evidence type="ECO:0000256" key="8">
    <source>
        <dbReference type="ARBA" id="ARBA00022801"/>
    </source>
</evidence>
<accession>A0ABY7AJF9</accession>
<evidence type="ECO:0000259" key="14">
    <source>
        <dbReference type="SMART" id="SM00478"/>
    </source>
</evidence>
<reference evidence="15" key="1">
    <citation type="submission" date="2022-11" db="EMBL/GenBank/DDBJ databases">
        <title>Lacrimispora xylanolytica sy1, complete genome.</title>
        <authorList>
            <person name="Choi S."/>
        </authorList>
    </citation>
    <scope>NUCLEOTIDE SEQUENCE</scope>
    <source>
        <strain evidence="15">Sy1</strain>
    </source>
</reference>
<dbReference type="InterPro" id="IPR044298">
    <property type="entry name" value="MIG/MutY"/>
</dbReference>
<dbReference type="Pfam" id="PF14815">
    <property type="entry name" value="NUDIX_4"/>
    <property type="match status" value="1"/>
</dbReference>
<evidence type="ECO:0000256" key="12">
    <source>
        <dbReference type="ARBA" id="ARBA00023295"/>
    </source>
</evidence>
<evidence type="ECO:0000256" key="3">
    <source>
        <dbReference type="ARBA" id="ARBA00012045"/>
    </source>
</evidence>
<keyword evidence="8" id="KW-0378">Hydrolase</keyword>
<comment type="catalytic activity">
    <reaction evidence="1 13">
        <text>Hydrolyzes free adenine bases from 7,8-dihydro-8-oxoguanine:adenine mismatched double-stranded DNA, leaving an apurinic site.</text>
        <dbReference type="EC" id="3.2.2.31"/>
    </reaction>
</comment>
<evidence type="ECO:0000256" key="2">
    <source>
        <dbReference type="ARBA" id="ARBA00008343"/>
    </source>
</evidence>
<dbReference type="Gene3D" id="3.90.79.10">
    <property type="entry name" value="Nucleoside Triphosphate Pyrophosphohydrolase"/>
    <property type="match status" value="1"/>
</dbReference>
<dbReference type="CDD" id="cd00056">
    <property type="entry name" value="ENDO3c"/>
    <property type="match status" value="1"/>
</dbReference>
<evidence type="ECO:0000256" key="11">
    <source>
        <dbReference type="ARBA" id="ARBA00023204"/>
    </source>
</evidence>
<dbReference type="InterPro" id="IPR000445">
    <property type="entry name" value="HhH_motif"/>
</dbReference>
<evidence type="ECO:0000256" key="13">
    <source>
        <dbReference type="RuleBase" id="RU365096"/>
    </source>
</evidence>
<dbReference type="SUPFAM" id="SSF55811">
    <property type="entry name" value="Nudix"/>
    <property type="match status" value="1"/>
</dbReference>
<dbReference type="InterPro" id="IPR003265">
    <property type="entry name" value="HhH-GPD_domain"/>
</dbReference>
<keyword evidence="7 13" id="KW-0227">DNA damage</keyword>
<dbReference type="Gene3D" id="1.10.1670.10">
    <property type="entry name" value="Helix-hairpin-Helix base-excision DNA repair enzymes (C-terminal)"/>
    <property type="match status" value="1"/>
</dbReference>
<keyword evidence="5" id="KW-0004">4Fe-4S</keyword>
<feature type="domain" description="HhH-GPD" evidence="14">
    <location>
        <begin position="62"/>
        <end position="213"/>
    </location>
</feature>
<dbReference type="Gene3D" id="1.10.340.30">
    <property type="entry name" value="Hypothetical protein, domain 2"/>
    <property type="match status" value="1"/>
</dbReference>
<dbReference type="Pfam" id="PF00633">
    <property type="entry name" value="HHH"/>
    <property type="match status" value="1"/>
</dbReference>
<dbReference type="Pfam" id="PF00730">
    <property type="entry name" value="HhH-GPD"/>
    <property type="match status" value="1"/>
</dbReference>
<keyword evidence="9 13" id="KW-0408">Iron</keyword>
<dbReference type="InterPro" id="IPR029119">
    <property type="entry name" value="MutY_C"/>
</dbReference>
<evidence type="ECO:0000256" key="6">
    <source>
        <dbReference type="ARBA" id="ARBA00022723"/>
    </source>
</evidence>
<comment type="similarity">
    <text evidence="2 13">Belongs to the Nth/MutY family.</text>
</comment>
<dbReference type="InterPro" id="IPR011257">
    <property type="entry name" value="DNA_glycosylase"/>
</dbReference>
<keyword evidence="12 13" id="KW-0326">Glycosidase</keyword>
<evidence type="ECO:0000256" key="9">
    <source>
        <dbReference type="ARBA" id="ARBA00023004"/>
    </source>
</evidence>
<dbReference type="CDD" id="cd03431">
    <property type="entry name" value="NUDIX_DNA_Glycosylase_C-MutY"/>
    <property type="match status" value="1"/>
</dbReference>
<dbReference type="EC" id="3.2.2.31" evidence="3 13"/>
<dbReference type="InterPro" id="IPR015797">
    <property type="entry name" value="NUDIX_hydrolase-like_dom_sf"/>
</dbReference>
<evidence type="ECO:0000256" key="10">
    <source>
        <dbReference type="ARBA" id="ARBA00023014"/>
    </source>
</evidence>
<dbReference type="InterPro" id="IPR023170">
    <property type="entry name" value="HhH_base_excis_C"/>
</dbReference>
<keyword evidence="11" id="KW-0234">DNA repair</keyword>
<comment type="function">
    <text evidence="13">Adenine glycosylase active on G-A mispairs.</text>
</comment>
<dbReference type="PANTHER" id="PTHR42944">
    <property type="entry name" value="ADENINE DNA GLYCOSYLASE"/>
    <property type="match status" value="1"/>
</dbReference>
<dbReference type="InterPro" id="IPR005760">
    <property type="entry name" value="A/G_AdeGlyc_MutY"/>
</dbReference>
<dbReference type="SMART" id="SM00478">
    <property type="entry name" value="ENDO3c"/>
    <property type="match status" value="1"/>
</dbReference>
<comment type="cofactor">
    <cofactor evidence="13">
        <name>[4Fe-4S] cluster</name>
        <dbReference type="ChEBI" id="CHEBI:49883"/>
    </cofactor>
    <text evidence="13">Binds 1 [4Fe-4S] cluster.</text>
</comment>